<organism evidence="9 10">
    <name type="scientific">Candidatus Falkowbacteria bacterium GW2011_GWF2_39_8</name>
    <dbReference type="NCBI Taxonomy" id="1618642"/>
    <lineage>
        <taxon>Bacteria</taxon>
        <taxon>Candidatus Falkowiibacteriota</taxon>
    </lineage>
</organism>
<feature type="domain" description="ComEC/Rec2-related protein" evidence="7">
    <location>
        <begin position="233"/>
        <end position="500"/>
    </location>
</feature>
<dbReference type="NCBIfam" id="TIGR00360">
    <property type="entry name" value="ComEC_N-term"/>
    <property type="match status" value="1"/>
</dbReference>
<proteinExistence type="predicted"/>
<feature type="transmembrane region" description="Helical" evidence="6">
    <location>
        <begin position="37"/>
        <end position="57"/>
    </location>
</feature>
<evidence type="ECO:0000256" key="6">
    <source>
        <dbReference type="SAM" id="Phobius"/>
    </source>
</evidence>
<sequence length="511" mass="58231">MKIVLTKSKIFIFLNLVFIVGIFFASLLPVEVIKNDLWWFGLAIGCLIITLLSLNNLVETQDFASLLFCLLAILFFAFWRYSLSIPIDGDNKIWHYNDQKVTLEGVIKAEPDIRENQVKYVVTAKYLDNSKKEIDGNLLVTTNLYPGFEYGDVVKIHCQLKKPKNFEEFAYDRYLARFDIYSVCYFPQMLKLESDDTSFSYIFYNKIYQIKNQLRAVINNGLVEPEASLTRGMILGDQKGLPTDLRENFAKTGLSHIVAISGMNITLLIVWLFWLLLFFGLWRKQAFYFSVIIIFFYIVLIGAPVSAVRAGVMSALVLWAAYLGRLSKLENSLVFSAAIMILINPKILRDDIGFQLSFLALLGIIYCYPVTTRWLEKMKMPNFLFVRELVSLTVAAQITTIPIIAMNFSQIALISPLSNLLILWTLAPIMILAFLAMGISLLLPSISLFIFAPVQAILSYVIWVVNIMARPGLASWETGRLSWLIMIVYYLALIYLVITTRKAAECQKKGL</sequence>
<evidence type="ECO:0000256" key="2">
    <source>
        <dbReference type="ARBA" id="ARBA00022475"/>
    </source>
</evidence>
<feature type="transmembrane region" description="Helical" evidence="6">
    <location>
        <begin position="392"/>
        <end position="415"/>
    </location>
</feature>
<keyword evidence="3 6" id="KW-0812">Transmembrane</keyword>
<dbReference type="AlphaFoldDB" id="A0A0G0PTD3"/>
<dbReference type="InterPro" id="IPR025405">
    <property type="entry name" value="DUF4131"/>
</dbReference>
<feature type="transmembrane region" description="Helical" evidence="6">
    <location>
        <begin position="287"/>
        <end position="320"/>
    </location>
</feature>
<feature type="transmembrane region" description="Helical" evidence="6">
    <location>
        <begin position="421"/>
        <end position="443"/>
    </location>
</feature>
<dbReference type="InterPro" id="IPR052159">
    <property type="entry name" value="Competence_DNA_uptake"/>
</dbReference>
<feature type="transmembrane region" description="Helical" evidence="6">
    <location>
        <begin position="481"/>
        <end position="498"/>
    </location>
</feature>
<keyword evidence="4 6" id="KW-1133">Transmembrane helix</keyword>
<feature type="transmembrane region" description="Helical" evidence="6">
    <location>
        <begin position="63"/>
        <end position="83"/>
    </location>
</feature>
<evidence type="ECO:0000259" key="8">
    <source>
        <dbReference type="Pfam" id="PF13567"/>
    </source>
</evidence>
<name>A0A0G0PTD3_9BACT</name>
<gene>
    <name evidence="9" type="ORF">UT64_C0071G0007</name>
</gene>
<dbReference type="InterPro" id="IPR004477">
    <property type="entry name" value="ComEC_N"/>
</dbReference>
<evidence type="ECO:0000256" key="5">
    <source>
        <dbReference type="ARBA" id="ARBA00023136"/>
    </source>
</evidence>
<keyword evidence="2" id="KW-1003">Cell membrane</keyword>
<evidence type="ECO:0000256" key="3">
    <source>
        <dbReference type="ARBA" id="ARBA00022692"/>
    </source>
</evidence>
<dbReference type="GO" id="GO:0005886">
    <property type="term" value="C:plasma membrane"/>
    <property type="evidence" value="ECO:0007669"/>
    <property type="project" value="UniProtKB-SubCell"/>
</dbReference>
<dbReference type="Proteomes" id="UP000034137">
    <property type="component" value="Unassembled WGS sequence"/>
</dbReference>
<evidence type="ECO:0000259" key="7">
    <source>
        <dbReference type="Pfam" id="PF03772"/>
    </source>
</evidence>
<accession>A0A0G0PTD3</accession>
<feature type="transmembrane region" description="Helical" evidence="6">
    <location>
        <begin position="12"/>
        <end position="30"/>
    </location>
</feature>
<comment type="subcellular location">
    <subcellularLocation>
        <location evidence="1">Cell membrane</location>
        <topology evidence="1">Multi-pass membrane protein</topology>
    </subcellularLocation>
</comment>
<evidence type="ECO:0000256" key="4">
    <source>
        <dbReference type="ARBA" id="ARBA00022989"/>
    </source>
</evidence>
<dbReference type="Pfam" id="PF03772">
    <property type="entry name" value="Competence"/>
    <property type="match status" value="1"/>
</dbReference>
<evidence type="ECO:0000313" key="10">
    <source>
        <dbReference type="Proteomes" id="UP000034137"/>
    </source>
</evidence>
<evidence type="ECO:0000256" key="1">
    <source>
        <dbReference type="ARBA" id="ARBA00004651"/>
    </source>
</evidence>
<feature type="transmembrane region" description="Helical" evidence="6">
    <location>
        <begin position="257"/>
        <end position="281"/>
    </location>
</feature>
<protein>
    <submittedName>
        <fullName evidence="9">Internalization-related competence protein ComEC/Rec2 protein</fullName>
    </submittedName>
</protein>
<feature type="transmembrane region" description="Helical" evidence="6">
    <location>
        <begin position="354"/>
        <end position="371"/>
    </location>
</feature>
<feature type="transmembrane region" description="Helical" evidence="6">
    <location>
        <begin position="448"/>
        <end position="469"/>
    </location>
</feature>
<dbReference type="EMBL" id="LBXO01000071">
    <property type="protein sequence ID" value="KKR31153.1"/>
    <property type="molecule type" value="Genomic_DNA"/>
</dbReference>
<dbReference type="PANTHER" id="PTHR30619">
    <property type="entry name" value="DNA INTERNALIZATION/COMPETENCE PROTEIN COMEC/REC2"/>
    <property type="match status" value="1"/>
</dbReference>
<reference evidence="9 10" key="1">
    <citation type="journal article" date="2015" name="Nature">
        <title>rRNA introns, odd ribosomes, and small enigmatic genomes across a large radiation of phyla.</title>
        <authorList>
            <person name="Brown C.T."/>
            <person name="Hug L.A."/>
            <person name="Thomas B.C."/>
            <person name="Sharon I."/>
            <person name="Castelle C.J."/>
            <person name="Singh A."/>
            <person name="Wilkins M.J."/>
            <person name="Williams K.H."/>
            <person name="Banfield J.F."/>
        </authorList>
    </citation>
    <scope>NUCLEOTIDE SEQUENCE [LARGE SCALE GENOMIC DNA]</scope>
</reference>
<comment type="caution">
    <text evidence="9">The sequence shown here is derived from an EMBL/GenBank/DDBJ whole genome shotgun (WGS) entry which is preliminary data.</text>
</comment>
<dbReference type="Pfam" id="PF13567">
    <property type="entry name" value="DUF4131"/>
    <property type="match status" value="1"/>
</dbReference>
<evidence type="ECO:0000313" key="9">
    <source>
        <dbReference type="EMBL" id="KKR31153.1"/>
    </source>
</evidence>
<dbReference type="PANTHER" id="PTHR30619:SF1">
    <property type="entry name" value="RECOMBINATION PROTEIN 2"/>
    <property type="match status" value="1"/>
</dbReference>
<feature type="domain" description="DUF4131" evidence="8">
    <location>
        <begin position="37"/>
        <end position="185"/>
    </location>
</feature>
<keyword evidence="5 6" id="KW-0472">Membrane</keyword>